<evidence type="ECO:0000256" key="4">
    <source>
        <dbReference type="ARBA" id="ARBA00022692"/>
    </source>
</evidence>
<dbReference type="GO" id="GO:0005789">
    <property type="term" value="C:endoplasmic reticulum membrane"/>
    <property type="evidence" value="ECO:0007669"/>
    <property type="project" value="UniProtKB-SubCell"/>
</dbReference>
<protein>
    <recommendedName>
        <fullName evidence="14">ER lumen protein retaining receptor</fullName>
    </recommendedName>
</protein>
<feature type="transmembrane region" description="Helical" evidence="11">
    <location>
        <begin position="24"/>
        <end position="42"/>
    </location>
</feature>
<name>A0A8X8XGH5_SALSN</name>
<comment type="subcellular location">
    <subcellularLocation>
        <location evidence="1">Endoplasmic reticulum membrane</location>
        <topology evidence="1">Multi-pass membrane protein</topology>
    </subcellularLocation>
</comment>
<dbReference type="GO" id="GO:0046923">
    <property type="term" value="F:ER retention sequence binding"/>
    <property type="evidence" value="ECO:0007669"/>
    <property type="project" value="InterPro"/>
</dbReference>
<keyword evidence="7" id="KW-0653">Protein transport</keyword>
<keyword evidence="6" id="KW-0931">ER-Golgi transport</keyword>
<comment type="similarity">
    <text evidence="2">Belongs to the ERD2 family.</text>
</comment>
<evidence type="ECO:0000256" key="1">
    <source>
        <dbReference type="ARBA" id="ARBA00004477"/>
    </source>
</evidence>
<evidence type="ECO:0000256" key="10">
    <source>
        <dbReference type="ARBA" id="ARBA00023170"/>
    </source>
</evidence>
<evidence type="ECO:0000256" key="7">
    <source>
        <dbReference type="ARBA" id="ARBA00022927"/>
    </source>
</evidence>
<accession>A0A8X8XGH5</accession>
<feature type="transmembrane region" description="Helical" evidence="11">
    <location>
        <begin position="104"/>
        <end position="125"/>
    </location>
</feature>
<evidence type="ECO:0000256" key="8">
    <source>
        <dbReference type="ARBA" id="ARBA00022989"/>
    </source>
</evidence>
<keyword evidence="10" id="KW-0675">Receptor</keyword>
<keyword evidence="9 11" id="KW-0472">Membrane</keyword>
<comment type="caution">
    <text evidence="12">The sequence shown here is derived from an EMBL/GenBank/DDBJ whole genome shotgun (WGS) entry which is preliminary data.</text>
</comment>
<sequence length="297" mass="33568">MRPPKRPIQSVTAWVRRQPPKVKAFLAVITGMAVLIILRAIVNDHDNLFVAAEAVHSVGISVLIYKLMKEKTCAGISLKSQELTAIFLAVRLYCSFVMEYDIHTVLDLATLATTLWVIYMIRFKLKSSYMEDKDNFLLYYVEILADLVSAEVFTVHLLKEILMLVQLAPCAVLALGIHPTTSHHLINRIFWAFCVYLEAVSVLPQLRVMQNTKIVEPFTAHYVFALGVARFLSCAHWVLQVFDSRGHLLVALGYGLWPSMVLISEIVQTFILADFCYYYIESVFGGQLVLRLPSGVV</sequence>
<feature type="transmembrane region" description="Helical" evidence="11">
    <location>
        <begin position="251"/>
        <end position="280"/>
    </location>
</feature>
<keyword evidence="8 11" id="KW-1133">Transmembrane helix</keyword>
<evidence type="ECO:0008006" key="14">
    <source>
        <dbReference type="Google" id="ProtNLM"/>
    </source>
</evidence>
<dbReference type="Proteomes" id="UP000298416">
    <property type="component" value="Unassembled WGS sequence"/>
</dbReference>
<evidence type="ECO:0000313" key="12">
    <source>
        <dbReference type="EMBL" id="KAG6413451.1"/>
    </source>
</evidence>
<evidence type="ECO:0000256" key="11">
    <source>
        <dbReference type="SAM" id="Phobius"/>
    </source>
</evidence>
<dbReference type="InterPro" id="IPR000133">
    <property type="entry name" value="ER_ret_rcpt"/>
</dbReference>
<evidence type="ECO:0000256" key="9">
    <source>
        <dbReference type="ARBA" id="ARBA00023136"/>
    </source>
</evidence>
<keyword evidence="13" id="KW-1185">Reference proteome</keyword>
<feature type="transmembrane region" description="Helical" evidence="11">
    <location>
        <begin position="137"/>
        <end position="155"/>
    </location>
</feature>
<feature type="transmembrane region" description="Helical" evidence="11">
    <location>
        <begin position="218"/>
        <end position="239"/>
    </location>
</feature>
<dbReference type="PANTHER" id="PTHR10585">
    <property type="entry name" value="ER LUMEN PROTEIN RETAINING RECEPTOR"/>
    <property type="match status" value="1"/>
</dbReference>
<evidence type="ECO:0000313" key="13">
    <source>
        <dbReference type="Proteomes" id="UP000298416"/>
    </source>
</evidence>
<dbReference type="GO" id="GO:0015031">
    <property type="term" value="P:protein transport"/>
    <property type="evidence" value="ECO:0007669"/>
    <property type="project" value="UniProtKB-KW"/>
</dbReference>
<keyword evidence="3" id="KW-0813">Transport</keyword>
<dbReference type="AlphaFoldDB" id="A0A8X8XGH5"/>
<evidence type="ECO:0000256" key="6">
    <source>
        <dbReference type="ARBA" id="ARBA00022892"/>
    </source>
</evidence>
<feature type="transmembrane region" description="Helical" evidence="11">
    <location>
        <begin position="189"/>
        <end position="206"/>
    </location>
</feature>
<evidence type="ECO:0000256" key="5">
    <source>
        <dbReference type="ARBA" id="ARBA00022824"/>
    </source>
</evidence>
<dbReference type="Pfam" id="PF00810">
    <property type="entry name" value="ER_lumen_recept"/>
    <property type="match status" value="1"/>
</dbReference>
<proteinExistence type="inferred from homology"/>
<evidence type="ECO:0000256" key="2">
    <source>
        <dbReference type="ARBA" id="ARBA00010120"/>
    </source>
</evidence>
<organism evidence="12">
    <name type="scientific">Salvia splendens</name>
    <name type="common">Scarlet sage</name>
    <dbReference type="NCBI Taxonomy" id="180675"/>
    <lineage>
        <taxon>Eukaryota</taxon>
        <taxon>Viridiplantae</taxon>
        <taxon>Streptophyta</taxon>
        <taxon>Embryophyta</taxon>
        <taxon>Tracheophyta</taxon>
        <taxon>Spermatophyta</taxon>
        <taxon>Magnoliopsida</taxon>
        <taxon>eudicotyledons</taxon>
        <taxon>Gunneridae</taxon>
        <taxon>Pentapetalae</taxon>
        <taxon>asterids</taxon>
        <taxon>lamiids</taxon>
        <taxon>Lamiales</taxon>
        <taxon>Lamiaceae</taxon>
        <taxon>Nepetoideae</taxon>
        <taxon>Mentheae</taxon>
        <taxon>Salviinae</taxon>
        <taxon>Salvia</taxon>
        <taxon>Salvia subgen. Calosphace</taxon>
        <taxon>core Calosphace</taxon>
    </lineage>
</organism>
<gene>
    <name evidence="12" type="ORF">SASPL_126162</name>
</gene>
<reference evidence="12" key="1">
    <citation type="submission" date="2018-01" db="EMBL/GenBank/DDBJ databases">
        <authorList>
            <person name="Mao J.F."/>
        </authorList>
    </citation>
    <scope>NUCLEOTIDE SEQUENCE</scope>
    <source>
        <strain evidence="12">Huo1</strain>
        <tissue evidence="12">Leaf</tissue>
    </source>
</reference>
<evidence type="ECO:0000256" key="3">
    <source>
        <dbReference type="ARBA" id="ARBA00022448"/>
    </source>
</evidence>
<dbReference type="GO" id="GO:0006621">
    <property type="term" value="P:protein retention in ER lumen"/>
    <property type="evidence" value="ECO:0007669"/>
    <property type="project" value="InterPro"/>
</dbReference>
<dbReference type="EMBL" id="PNBA02000009">
    <property type="protein sequence ID" value="KAG6413451.1"/>
    <property type="molecule type" value="Genomic_DNA"/>
</dbReference>
<dbReference type="GO" id="GO:0016192">
    <property type="term" value="P:vesicle-mediated transport"/>
    <property type="evidence" value="ECO:0007669"/>
    <property type="project" value="UniProtKB-KW"/>
</dbReference>
<keyword evidence="5" id="KW-0256">Endoplasmic reticulum</keyword>
<reference evidence="12" key="2">
    <citation type="submission" date="2020-08" db="EMBL/GenBank/DDBJ databases">
        <title>Plant Genome Project.</title>
        <authorList>
            <person name="Zhang R.-G."/>
        </authorList>
    </citation>
    <scope>NUCLEOTIDE SEQUENCE</scope>
    <source>
        <strain evidence="12">Huo1</strain>
        <tissue evidence="12">Leaf</tissue>
    </source>
</reference>
<keyword evidence="4 11" id="KW-0812">Transmembrane</keyword>